<dbReference type="AlphaFoldDB" id="A0AAU9Y3S0"/>
<comment type="similarity">
    <text evidence="3">Belongs to the TRAFAC class dynamin-like GTPase superfamily. GB1/RHD3 GTPase family.</text>
</comment>
<dbReference type="Pfam" id="PF02263">
    <property type="entry name" value="GBP"/>
    <property type="match status" value="1"/>
</dbReference>
<keyword evidence="2" id="KW-0342">GTP-binding</keyword>
<gene>
    <name evidence="5" type="ORF">PMEA_00007004</name>
</gene>
<accession>A0AAU9Y3S0</accession>
<name>A0AAU9Y3S0_9CNID</name>
<dbReference type="EMBL" id="CALNXJ010000150">
    <property type="protein sequence ID" value="CAH3167178.1"/>
    <property type="molecule type" value="Genomic_DNA"/>
</dbReference>
<dbReference type="GO" id="GO:0003924">
    <property type="term" value="F:GTPase activity"/>
    <property type="evidence" value="ECO:0007669"/>
    <property type="project" value="InterPro"/>
</dbReference>
<keyword evidence="1" id="KW-0547">Nucleotide-binding</keyword>
<dbReference type="Gene3D" id="3.40.50.300">
    <property type="entry name" value="P-loop containing nucleotide triphosphate hydrolases"/>
    <property type="match status" value="1"/>
</dbReference>
<dbReference type="SUPFAM" id="SSF52540">
    <property type="entry name" value="P-loop containing nucleoside triphosphate hydrolases"/>
    <property type="match status" value="1"/>
</dbReference>
<dbReference type="InterPro" id="IPR027417">
    <property type="entry name" value="P-loop_NTPase"/>
</dbReference>
<evidence type="ECO:0000256" key="3">
    <source>
        <dbReference type="PROSITE-ProRule" id="PRU01052"/>
    </source>
</evidence>
<sequence length="169" mass="18512">MAAIPLCIPNNCSWDETSGAFQRDSSQPRTGLQPVNPALRKLRSIGGPVCVVSIAGPCRRGKSYILSRAFDQGDVFPLGHSFDPETMGIWLWVVPEKYTDAQGREFTVVLLDSEGIDAVSAEGINDHAIFTLSVLLSSVLIYNSVGVPTRTDLEGLEYPFRLYYVLICS</sequence>
<reference evidence="5 6" key="1">
    <citation type="submission" date="2022-05" db="EMBL/GenBank/DDBJ databases">
        <authorList>
            <consortium name="Genoscope - CEA"/>
            <person name="William W."/>
        </authorList>
    </citation>
    <scope>NUCLEOTIDE SEQUENCE [LARGE SCALE GENOMIC DNA]</scope>
</reference>
<evidence type="ECO:0000313" key="5">
    <source>
        <dbReference type="EMBL" id="CAH3167178.1"/>
    </source>
</evidence>
<evidence type="ECO:0000313" key="6">
    <source>
        <dbReference type="Proteomes" id="UP001159428"/>
    </source>
</evidence>
<feature type="domain" description="GB1/RHD3-type G" evidence="4">
    <location>
        <begin position="46"/>
        <end position="169"/>
    </location>
</feature>
<dbReference type="PANTHER" id="PTHR10751">
    <property type="entry name" value="GUANYLATE BINDING PROTEIN"/>
    <property type="match status" value="1"/>
</dbReference>
<evidence type="ECO:0000259" key="4">
    <source>
        <dbReference type="PROSITE" id="PS51715"/>
    </source>
</evidence>
<proteinExistence type="inferred from homology"/>
<dbReference type="InterPro" id="IPR015894">
    <property type="entry name" value="Guanylate-bd_N"/>
</dbReference>
<organism evidence="5 6">
    <name type="scientific">Pocillopora meandrina</name>
    <dbReference type="NCBI Taxonomy" id="46732"/>
    <lineage>
        <taxon>Eukaryota</taxon>
        <taxon>Metazoa</taxon>
        <taxon>Cnidaria</taxon>
        <taxon>Anthozoa</taxon>
        <taxon>Hexacorallia</taxon>
        <taxon>Scleractinia</taxon>
        <taxon>Astrocoeniina</taxon>
        <taxon>Pocilloporidae</taxon>
        <taxon>Pocillopora</taxon>
    </lineage>
</organism>
<dbReference type="Proteomes" id="UP001159428">
    <property type="component" value="Unassembled WGS sequence"/>
</dbReference>
<protein>
    <recommendedName>
        <fullName evidence="4">GB1/RHD3-type G domain-containing protein</fullName>
    </recommendedName>
</protein>
<evidence type="ECO:0000256" key="2">
    <source>
        <dbReference type="ARBA" id="ARBA00023134"/>
    </source>
</evidence>
<evidence type="ECO:0000256" key="1">
    <source>
        <dbReference type="ARBA" id="ARBA00022741"/>
    </source>
</evidence>
<dbReference type="InterPro" id="IPR030386">
    <property type="entry name" value="G_GB1_RHD3_dom"/>
</dbReference>
<keyword evidence="6" id="KW-1185">Reference proteome</keyword>
<dbReference type="PROSITE" id="PS51715">
    <property type="entry name" value="G_GB1_RHD3"/>
    <property type="match status" value="1"/>
</dbReference>
<comment type="caution">
    <text evidence="5">The sequence shown here is derived from an EMBL/GenBank/DDBJ whole genome shotgun (WGS) entry which is preliminary data.</text>
</comment>
<dbReference type="GO" id="GO:0005525">
    <property type="term" value="F:GTP binding"/>
    <property type="evidence" value="ECO:0007669"/>
    <property type="project" value="UniProtKB-KW"/>
</dbReference>